<sequence length="291" mass="31066">MKALLFLGCTVPVRNLNYEVSARKVCEALGVELVDDAALACCGYPLKGTDQAHALTIAARALAQARGHDLPLVALCSACAGTLAEAEHRLSHNPEEVARVNAELAPLGLEYAPGVRVTHLVRYLLEEVGLEAIKAKMTRDLSEFTFAPHYGCHYLKPSETIGGLDDPEAPTSMGALIEATGAKVDNYPRLKDCCGGGVLGADEELAGALAGAKLAELDARQVTAMALVCPFCNVMYEGQQKAIAKRMDTKFKVPVVYLTQILGLGLGMTPDELGFKLNRSKPKELLAAFKE</sequence>
<dbReference type="PANTHER" id="PTHR42947:SF1">
    <property type="entry name" value="COB--COM HETERODISULFIDE REDUCTASE SUBUNIT B 1"/>
    <property type="match status" value="1"/>
</dbReference>
<dbReference type="AlphaFoldDB" id="A0AAU9E8A5"/>
<gene>
    <name evidence="3" type="ORF">FAK_04490</name>
</gene>
<accession>A0AAU9E8A5</accession>
<dbReference type="EMBL" id="AP028679">
    <property type="protein sequence ID" value="BEQ13383.1"/>
    <property type="molecule type" value="Genomic_DNA"/>
</dbReference>
<dbReference type="InterPro" id="IPR051278">
    <property type="entry name" value="HdrB/HdrD_reductase"/>
</dbReference>
<keyword evidence="1" id="KW-0560">Oxidoreductase</keyword>
<name>A0AAU9E8A5_9BACT</name>
<dbReference type="InterPro" id="IPR004017">
    <property type="entry name" value="Cys_rich_dom"/>
</dbReference>
<dbReference type="KEGG" id="dmp:FAK_04490"/>
<dbReference type="PANTHER" id="PTHR42947">
    <property type="entry name" value="COB--COM HETERODISULFIDE REDUCTASE SUBUNIT B 1"/>
    <property type="match status" value="1"/>
</dbReference>
<feature type="domain" description="Cysteine-rich" evidence="2">
    <location>
        <begin position="148"/>
        <end position="235"/>
    </location>
</feature>
<dbReference type="RefSeq" id="WP_338605033.1">
    <property type="nucleotide sequence ID" value="NZ_AP028679.1"/>
</dbReference>
<feature type="domain" description="Cysteine-rich" evidence="2">
    <location>
        <begin position="4"/>
        <end position="83"/>
    </location>
</feature>
<evidence type="ECO:0000256" key="1">
    <source>
        <dbReference type="ARBA" id="ARBA00023002"/>
    </source>
</evidence>
<evidence type="ECO:0000313" key="3">
    <source>
        <dbReference type="EMBL" id="BEQ13383.1"/>
    </source>
</evidence>
<dbReference type="Gene3D" id="1.20.1050.140">
    <property type="match status" value="1"/>
</dbReference>
<proteinExistence type="predicted"/>
<dbReference type="Proteomes" id="UP001366166">
    <property type="component" value="Chromosome"/>
</dbReference>
<dbReference type="Pfam" id="PF02754">
    <property type="entry name" value="CCG"/>
    <property type="match status" value="2"/>
</dbReference>
<keyword evidence="4" id="KW-1185">Reference proteome</keyword>
<protein>
    <recommendedName>
        <fullName evidence="2">Cysteine-rich domain-containing protein</fullName>
    </recommendedName>
</protein>
<evidence type="ECO:0000313" key="4">
    <source>
        <dbReference type="Proteomes" id="UP001366166"/>
    </source>
</evidence>
<evidence type="ECO:0000259" key="2">
    <source>
        <dbReference type="Pfam" id="PF02754"/>
    </source>
</evidence>
<organism evidence="3 4">
    <name type="scientific">Desulfoferula mesophila</name>
    <dbReference type="NCBI Taxonomy" id="3058419"/>
    <lineage>
        <taxon>Bacteria</taxon>
        <taxon>Pseudomonadati</taxon>
        <taxon>Thermodesulfobacteriota</taxon>
        <taxon>Desulfarculia</taxon>
        <taxon>Desulfarculales</taxon>
        <taxon>Desulfarculaceae</taxon>
        <taxon>Desulfoferula</taxon>
    </lineage>
</organism>
<reference evidence="4" key="1">
    <citation type="journal article" date="2023" name="Arch. Microbiol.">
        <title>Desulfoferula mesophilus gen. nov. sp. nov., a mesophilic sulfate-reducing bacterium isolated from a brackish lake sediment.</title>
        <authorList>
            <person name="Watanabe T."/>
            <person name="Yabe T."/>
            <person name="Tsuji J.M."/>
            <person name="Fukui M."/>
        </authorList>
    </citation>
    <scope>NUCLEOTIDE SEQUENCE [LARGE SCALE GENOMIC DNA]</scope>
    <source>
        <strain evidence="4">12FAK</strain>
    </source>
</reference>
<dbReference type="GO" id="GO:0016491">
    <property type="term" value="F:oxidoreductase activity"/>
    <property type="evidence" value="ECO:0007669"/>
    <property type="project" value="UniProtKB-KW"/>
</dbReference>